<dbReference type="OrthoDB" id="2376696at2"/>
<evidence type="ECO:0008006" key="3">
    <source>
        <dbReference type="Google" id="ProtNLM"/>
    </source>
</evidence>
<evidence type="ECO:0000313" key="2">
    <source>
        <dbReference type="Proteomes" id="UP000215509"/>
    </source>
</evidence>
<evidence type="ECO:0000313" key="1">
    <source>
        <dbReference type="EMBL" id="OXM84251.1"/>
    </source>
</evidence>
<dbReference type="Proteomes" id="UP000215509">
    <property type="component" value="Unassembled WGS sequence"/>
</dbReference>
<dbReference type="Pfam" id="PF11007">
    <property type="entry name" value="CotJA"/>
    <property type="match status" value="1"/>
</dbReference>
<gene>
    <name evidence="1" type="ORF">CF651_20915</name>
</gene>
<dbReference type="EMBL" id="NMQW01000033">
    <property type="protein sequence ID" value="OXM84251.1"/>
    <property type="molecule type" value="Genomic_DNA"/>
</dbReference>
<accession>A0A229ULJ5</accession>
<organism evidence="1 2">
    <name type="scientific">Paenibacillus rigui</name>
    <dbReference type="NCBI Taxonomy" id="554312"/>
    <lineage>
        <taxon>Bacteria</taxon>
        <taxon>Bacillati</taxon>
        <taxon>Bacillota</taxon>
        <taxon>Bacilli</taxon>
        <taxon>Bacillales</taxon>
        <taxon>Paenibacillaceae</taxon>
        <taxon>Paenibacillus</taxon>
    </lineage>
</organism>
<dbReference type="RefSeq" id="WP_094016823.1">
    <property type="nucleotide sequence ID" value="NZ_NMQW01000033.1"/>
</dbReference>
<comment type="caution">
    <text evidence="1">The sequence shown here is derived from an EMBL/GenBank/DDBJ whole genome shotgun (WGS) entry which is preliminary data.</text>
</comment>
<protein>
    <recommendedName>
        <fullName evidence="3">Spore coat protein CotJA</fullName>
    </recommendedName>
</protein>
<dbReference type="InterPro" id="IPR020256">
    <property type="entry name" value="Spore_coat_CotJA"/>
</dbReference>
<name>A0A229ULJ5_9BACL</name>
<sequence>MVNQVKVWFPYISPHDPCPPIYEKTYYTPPNLFITFQPMNLPQFSPHEALRHGTLWPALYSPYEPNC</sequence>
<proteinExistence type="predicted"/>
<dbReference type="AlphaFoldDB" id="A0A229ULJ5"/>
<reference evidence="1 2" key="1">
    <citation type="submission" date="2017-07" db="EMBL/GenBank/DDBJ databases">
        <title>Genome sequencing and assembly of Paenibacillus rigui.</title>
        <authorList>
            <person name="Mayilraj S."/>
        </authorList>
    </citation>
    <scope>NUCLEOTIDE SEQUENCE [LARGE SCALE GENOMIC DNA]</scope>
    <source>
        <strain evidence="1 2">JCM 16352</strain>
    </source>
</reference>
<keyword evidence="2" id="KW-1185">Reference proteome</keyword>